<accession>A0A1H0A6A6</accession>
<dbReference type="PROSITE" id="PS51257">
    <property type="entry name" value="PROKAR_LIPOPROTEIN"/>
    <property type="match status" value="1"/>
</dbReference>
<dbReference type="STRING" id="258515.SAMN05192585_11536"/>
<evidence type="ECO:0000256" key="2">
    <source>
        <dbReference type="SAM" id="SignalP"/>
    </source>
</evidence>
<evidence type="ECO:0000313" key="4">
    <source>
        <dbReference type="Proteomes" id="UP000199182"/>
    </source>
</evidence>
<dbReference type="EMBL" id="FNID01000015">
    <property type="protein sequence ID" value="SDN28761.1"/>
    <property type="molecule type" value="Genomic_DNA"/>
</dbReference>
<dbReference type="InterPro" id="IPR006059">
    <property type="entry name" value="SBP"/>
</dbReference>
<feature type="signal peptide" evidence="2">
    <location>
        <begin position="1"/>
        <end position="20"/>
    </location>
</feature>
<dbReference type="RefSeq" id="WP_092639953.1">
    <property type="nucleotide sequence ID" value="NZ_FNID01000015.1"/>
</dbReference>
<proteinExistence type="predicted"/>
<name>A0A1H0A6A6_9FIRM</name>
<dbReference type="InterPro" id="IPR050490">
    <property type="entry name" value="Bact_solute-bd_prot1"/>
</dbReference>
<dbReference type="Gene3D" id="3.40.190.10">
    <property type="entry name" value="Periplasmic binding protein-like II"/>
    <property type="match status" value="2"/>
</dbReference>
<organism evidence="3 4">
    <name type="scientific">Acetanaerobacterium elongatum</name>
    <dbReference type="NCBI Taxonomy" id="258515"/>
    <lineage>
        <taxon>Bacteria</taxon>
        <taxon>Bacillati</taxon>
        <taxon>Bacillota</taxon>
        <taxon>Clostridia</taxon>
        <taxon>Eubacteriales</taxon>
        <taxon>Oscillospiraceae</taxon>
        <taxon>Acetanaerobacterium</taxon>
    </lineage>
</organism>
<sequence>MKLKKILAGTMAVCMLIAMSACSNSPASVPSSSSEDSGSNATSSTESSNKVVLSPDKPVTLTAWITTQETAPAPDNKITKLIKDELGVTIEYQIVTPDNVDQAIGVMIAGGDYPDLVGTTDLKLRLLEAGALRKLDDYLATGNYPKLSEYVEPYVKRMSYIGTAVEKGLYIFPNYNRFFGEIQGGTHWGTGFWIQKRVLVDAGYPDLSNMTLEKYFGLIENFMAKNPKTEGQPTIGFEVLAATGHEWGLTNPPQFLAGYPNNGGVIVDDKNVATIFADKQIAKDYFQVLNKEYAKGVIDSESFTQTFDQYLAKLATGRVLGMHDQRWDFGTANDALVAAGKPELTWVACMPTYEGVQPWYMDRDVMNINQGFGVSVTCKQPEVALAFLDTMLTDKWQKIISWGIEGEDYMVDKDGKFYRTQQQRDNYNNVTWRASNRLMALRDVLPKHNGSFDDGNAFSPDDQPREFFDSLLKYDQDFLKSYNKQTWRQFMNQPKDNPAYYPCWNIALSDEVNQINQQLTDANVQYLPKIIMGSTDSFEKNWTEYVDAIHKVNVKAYEDAINAGIQERVKNWQ</sequence>
<gene>
    <name evidence="3" type="ORF">SAMN05192585_11536</name>
</gene>
<dbReference type="Pfam" id="PF01547">
    <property type="entry name" value="SBP_bac_1"/>
    <property type="match status" value="1"/>
</dbReference>
<dbReference type="SUPFAM" id="SSF53850">
    <property type="entry name" value="Periplasmic binding protein-like II"/>
    <property type="match status" value="1"/>
</dbReference>
<evidence type="ECO:0000313" key="3">
    <source>
        <dbReference type="EMBL" id="SDN28761.1"/>
    </source>
</evidence>
<reference evidence="3 4" key="1">
    <citation type="submission" date="2016-10" db="EMBL/GenBank/DDBJ databases">
        <authorList>
            <person name="de Groot N.N."/>
        </authorList>
    </citation>
    <scope>NUCLEOTIDE SEQUENCE [LARGE SCALE GENOMIC DNA]</scope>
    <source>
        <strain evidence="3 4">CGMCC 1.5012</strain>
    </source>
</reference>
<keyword evidence="4" id="KW-1185">Reference proteome</keyword>
<evidence type="ECO:0000256" key="1">
    <source>
        <dbReference type="SAM" id="MobiDB-lite"/>
    </source>
</evidence>
<dbReference type="OrthoDB" id="54751at2"/>
<feature type="region of interest" description="Disordered" evidence="1">
    <location>
        <begin position="27"/>
        <end position="52"/>
    </location>
</feature>
<feature type="compositionally biased region" description="Low complexity" evidence="1">
    <location>
        <begin position="27"/>
        <end position="49"/>
    </location>
</feature>
<feature type="chain" id="PRO_5039432168" evidence="2">
    <location>
        <begin position="21"/>
        <end position="573"/>
    </location>
</feature>
<keyword evidence="2" id="KW-0732">Signal</keyword>
<protein>
    <submittedName>
        <fullName evidence="3">Putative aldouronate transport system substrate-binding protein</fullName>
    </submittedName>
</protein>
<dbReference type="PANTHER" id="PTHR43649:SF12">
    <property type="entry name" value="DIACETYLCHITOBIOSE BINDING PROTEIN DASA"/>
    <property type="match status" value="1"/>
</dbReference>
<dbReference type="AlphaFoldDB" id="A0A1H0A6A6"/>
<dbReference type="PANTHER" id="PTHR43649">
    <property type="entry name" value="ARABINOSE-BINDING PROTEIN-RELATED"/>
    <property type="match status" value="1"/>
</dbReference>
<dbReference type="Proteomes" id="UP000199182">
    <property type="component" value="Unassembled WGS sequence"/>
</dbReference>